<dbReference type="Proteomes" id="UP000297053">
    <property type="component" value="Chromosome"/>
</dbReference>
<keyword evidence="2" id="KW-0472">Membrane</keyword>
<dbReference type="InterPro" id="IPR018746">
    <property type="entry name" value="DUF2298"/>
</dbReference>
<keyword evidence="2" id="KW-0812">Transmembrane</keyword>
<accession>A0A4D6KEK1</accession>
<dbReference type="PANTHER" id="PTHR10790">
    <property type="entry name" value="TPR-DOMAIN CONTAINING PROTEIN"/>
    <property type="match status" value="1"/>
</dbReference>
<feature type="transmembrane region" description="Helical" evidence="2">
    <location>
        <begin position="577"/>
        <end position="598"/>
    </location>
</feature>
<dbReference type="NCBIfam" id="TIGR03662">
    <property type="entry name" value="Chlor_Arch_YYY"/>
    <property type="match status" value="1"/>
</dbReference>
<protein>
    <recommendedName>
        <fullName evidence="5">Chlor_Arch_YYY domain-containing protein</fullName>
    </recommendedName>
</protein>
<keyword evidence="2" id="KW-1133">Transmembrane helix</keyword>
<feature type="region of interest" description="Disordered" evidence="1">
    <location>
        <begin position="518"/>
        <end position="537"/>
    </location>
</feature>
<reference evidence="3 4" key="2">
    <citation type="submission" date="2019-04" db="EMBL/GenBank/DDBJ databases">
        <authorList>
            <person name="Yang S."/>
            <person name="Wei W."/>
        </authorList>
    </citation>
    <scope>NUCLEOTIDE SEQUENCE [LARGE SCALE GENOMIC DNA]</scope>
    <source>
        <strain evidence="4">ZP60</strain>
    </source>
</reference>
<feature type="transmembrane region" description="Helical" evidence="2">
    <location>
        <begin position="451"/>
        <end position="468"/>
    </location>
</feature>
<sequence length="794" mass="84207">MEYGLVALWLALYLALLVAGSVVTSWLFPRFEDGGSGVAVVLSVTVVWLVTFFVGRLSMTAGIWLGVAVLVGLVVLAGSRGVDLDLGRIGESCLVFSAAFLFLVGMRVFAVPLGASDPVIAPLPLAIGEKMLDFGLLKSLVRTEALPPEDVWFAGEPVAYYYGGHLVAAILTRITGTAGRFAYNLSLAGFYAMLVTAVYGVAGNVAADRSIPRRLAGVLSVFAVGLASNLTTPVRAVLALLPDGPSAWLAGVVGIERDGLADGLGQFYYFDASRVITDHRSDFAFQFGDADPGATAPTINEFPFFSWFNGDMHAHMMSTAFLVFAAAVCLAYYRTPAREVTRRRLLVVGVLPPVAGLLAVTNTWSFPTPAGLALLTVALAPADARSLLPEPLADRFPETALWREGSRLAVGLGVAVAVVALGLLWSLPFWLGPASGREIAVLPDRSSLTELLLVHGLFLASFLAYLAARGRQRFGERATTATIGSAVAIAGFAVLDLAALGLFVPLVGACWALARRPGTTPSAAEPAGDTDRARSDGGAASAGFETVLIVAGIGLVTLIEFVYLKEPTGRMNTVFKVSMQVWVLWSLALGPALAWVFTNRATVPEDTLGRVRSALPRVALAVLVVGAGLYAPLAATTAFDGSDPTLDGLAYLDSEYPEEAAAIHWLDDRSGRPVLVTAAPGGYTWDASDGEGSSAPASLTGRPTVLGWFHEAQYRGDEPYRERLRDVRTIYTGEPEEQAALLERYDVRYVYVGPVERATYDQITVDAVAGVEPVEEFDGVTIYRVTDDSEGGSS</sequence>
<feature type="transmembrane region" description="Helical" evidence="2">
    <location>
        <begin position="618"/>
        <end position="639"/>
    </location>
</feature>
<evidence type="ECO:0000256" key="1">
    <source>
        <dbReference type="SAM" id="MobiDB-lite"/>
    </source>
</evidence>
<gene>
    <name evidence="3" type="ORF">E5139_01650</name>
</gene>
<feature type="transmembrane region" description="Helical" evidence="2">
    <location>
        <begin position="6"/>
        <end position="28"/>
    </location>
</feature>
<organism evidence="3 4">
    <name type="scientific">Halomicrobium mukohataei</name>
    <dbReference type="NCBI Taxonomy" id="57705"/>
    <lineage>
        <taxon>Archaea</taxon>
        <taxon>Methanobacteriati</taxon>
        <taxon>Methanobacteriota</taxon>
        <taxon>Stenosarchaea group</taxon>
        <taxon>Halobacteria</taxon>
        <taxon>Halobacteriales</taxon>
        <taxon>Haloarculaceae</taxon>
        <taxon>Halomicrobium</taxon>
    </lineage>
</organism>
<name>A0A4D6KEK1_9EURY</name>
<proteinExistence type="predicted"/>
<feature type="transmembrane region" description="Helical" evidence="2">
    <location>
        <begin position="408"/>
        <end position="431"/>
    </location>
</feature>
<evidence type="ECO:0000313" key="4">
    <source>
        <dbReference type="Proteomes" id="UP000297053"/>
    </source>
</evidence>
<evidence type="ECO:0000256" key="2">
    <source>
        <dbReference type="SAM" id="Phobius"/>
    </source>
</evidence>
<dbReference type="RefSeq" id="WP_015763821.1">
    <property type="nucleotide sequence ID" value="NZ_CP039375.1"/>
</dbReference>
<dbReference type="GeneID" id="42177601"/>
<dbReference type="AlphaFoldDB" id="A0A4D6KEK1"/>
<reference evidence="3 4" key="1">
    <citation type="submission" date="2019-04" db="EMBL/GenBank/DDBJ databases">
        <title>Complete genome sequence of Arthrobacter sp. ZXY-2 associated with effective atrazine degradation and salt adaptation.</title>
        <authorList>
            <person name="Zhao X."/>
        </authorList>
    </citation>
    <scope>NUCLEOTIDE SEQUENCE [LARGE SCALE GENOMIC DNA]</scope>
    <source>
        <strain evidence="4">ZP60</strain>
    </source>
</reference>
<feature type="transmembrane region" description="Helical" evidence="2">
    <location>
        <begin position="94"/>
        <end position="115"/>
    </location>
</feature>
<dbReference type="KEGG" id="halz:E5139_01650"/>
<feature type="transmembrane region" description="Helical" evidence="2">
    <location>
        <begin position="489"/>
        <end position="514"/>
    </location>
</feature>
<dbReference type="OMA" id="YYYGGHL"/>
<feature type="transmembrane region" description="Helical" evidence="2">
    <location>
        <begin position="215"/>
        <end position="238"/>
    </location>
</feature>
<dbReference type="PANTHER" id="PTHR10790:SF51">
    <property type="entry name" value="TETRATRICOPEPTIDE REPEAT PROTEIN"/>
    <property type="match status" value="1"/>
</dbReference>
<evidence type="ECO:0008006" key="5">
    <source>
        <dbReference type="Google" id="ProtNLM"/>
    </source>
</evidence>
<feature type="transmembrane region" description="Helical" evidence="2">
    <location>
        <begin position="61"/>
        <end position="82"/>
    </location>
</feature>
<feature type="transmembrane region" description="Helical" evidence="2">
    <location>
        <begin position="35"/>
        <end position="55"/>
    </location>
</feature>
<dbReference type="Pfam" id="PF10060">
    <property type="entry name" value="DUF2298"/>
    <property type="match status" value="1"/>
</dbReference>
<feature type="transmembrane region" description="Helical" evidence="2">
    <location>
        <begin position="181"/>
        <end position="203"/>
    </location>
</feature>
<dbReference type="EMBL" id="CP039375">
    <property type="protein sequence ID" value="QCD64403.1"/>
    <property type="molecule type" value="Genomic_DNA"/>
</dbReference>
<evidence type="ECO:0000313" key="3">
    <source>
        <dbReference type="EMBL" id="QCD64403.1"/>
    </source>
</evidence>
<feature type="transmembrane region" description="Helical" evidence="2">
    <location>
        <begin position="546"/>
        <end position="565"/>
    </location>
</feature>
<feature type="transmembrane region" description="Helical" evidence="2">
    <location>
        <begin position="312"/>
        <end position="333"/>
    </location>
</feature>